<dbReference type="GO" id="GO:0022857">
    <property type="term" value="F:transmembrane transporter activity"/>
    <property type="evidence" value="ECO:0007669"/>
    <property type="project" value="InterPro"/>
</dbReference>
<comment type="caution">
    <text evidence="6">The sequence shown here is derived from an EMBL/GenBank/DDBJ whole genome shotgun (WGS) entry which is preliminary data.</text>
</comment>
<name>A0AAE0YX43_9GAST</name>
<evidence type="ECO:0000313" key="6">
    <source>
        <dbReference type="EMBL" id="KAK3758873.1"/>
    </source>
</evidence>
<evidence type="ECO:0000256" key="2">
    <source>
        <dbReference type="ARBA" id="ARBA00022692"/>
    </source>
</evidence>
<dbReference type="PANTHER" id="PTHR24064">
    <property type="entry name" value="SOLUTE CARRIER FAMILY 22 MEMBER"/>
    <property type="match status" value="1"/>
</dbReference>
<evidence type="ECO:0000256" key="1">
    <source>
        <dbReference type="ARBA" id="ARBA00004141"/>
    </source>
</evidence>
<dbReference type="InterPro" id="IPR036259">
    <property type="entry name" value="MFS_trans_sf"/>
</dbReference>
<dbReference type="Gene3D" id="1.20.1250.20">
    <property type="entry name" value="MFS general substrate transporter like domains"/>
    <property type="match status" value="1"/>
</dbReference>
<reference evidence="6" key="1">
    <citation type="journal article" date="2023" name="G3 (Bethesda)">
        <title>A reference genome for the long-term kleptoplast-retaining sea slug Elysia crispata morphotype clarki.</title>
        <authorList>
            <person name="Eastman K.E."/>
            <person name="Pendleton A.L."/>
            <person name="Shaikh M.A."/>
            <person name="Suttiyut T."/>
            <person name="Ogas R."/>
            <person name="Tomko P."/>
            <person name="Gavelis G."/>
            <person name="Widhalm J.R."/>
            <person name="Wisecaver J.H."/>
        </authorList>
    </citation>
    <scope>NUCLEOTIDE SEQUENCE</scope>
    <source>
        <strain evidence="6">ECLA1</strain>
    </source>
</reference>
<comment type="subcellular location">
    <subcellularLocation>
        <location evidence="1">Membrane</location>
        <topology evidence="1">Multi-pass membrane protein</topology>
    </subcellularLocation>
</comment>
<dbReference type="GO" id="GO:0016020">
    <property type="term" value="C:membrane"/>
    <property type="evidence" value="ECO:0007669"/>
    <property type="project" value="UniProtKB-SubCell"/>
</dbReference>
<evidence type="ECO:0000256" key="5">
    <source>
        <dbReference type="SAM" id="Phobius"/>
    </source>
</evidence>
<keyword evidence="3 5" id="KW-1133">Transmembrane helix</keyword>
<evidence type="ECO:0000256" key="4">
    <source>
        <dbReference type="ARBA" id="ARBA00023136"/>
    </source>
</evidence>
<dbReference type="SUPFAM" id="SSF103473">
    <property type="entry name" value="MFS general substrate transporter"/>
    <property type="match status" value="1"/>
</dbReference>
<dbReference type="InterPro" id="IPR005828">
    <property type="entry name" value="MFS_sugar_transport-like"/>
</dbReference>
<feature type="transmembrane region" description="Helical" evidence="5">
    <location>
        <begin position="41"/>
        <end position="63"/>
    </location>
</feature>
<accession>A0AAE0YX43</accession>
<dbReference type="Pfam" id="PF00083">
    <property type="entry name" value="Sugar_tr"/>
    <property type="match status" value="1"/>
</dbReference>
<organism evidence="6 7">
    <name type="scientific">Elysia crispata</name>
    <name type="common">lettuce slug</name>
    <dbReference type="NCBI Taxonomy" id="231223"/>
    <lineage>
        <taxon>Eukaryota</taxon>
        <taxon>Metazoa</taxon>
        <taxon>Spiralia</taxon>
        <taxon>Lophotrochozoa</taxon>
        <taxon>Mollusca</taxon>
        <taxon>Gastropoda</taxon>
        <taxon>Heterobranchia</taxon>
        <taxon>Euthyneura</taxon>
        <taxon>Panpulmonata</taxon>
        <taxon>Sacoglossa</taxon>
        <taxon>Placobranchoidea</taxon>
        <taxon>Plakobranchidae</taxon>
        <taxon>Elysia</taxon>
    </lineage>
</organism>
<dbReference type="Proteomes" id="UP001283361">
    <property type="component" value="Unassembled WGS sequence"/>
</dbReference>
<gene>
    <name evidence="6" type="ORF">RRG08_025569</name>
</gene>
<keyword evidence="2 5" id="KW-0812">Transmembrane</keyword>
<dbReference type="EMBL" id="JAWDGP010005192">
    <property type="protein sequence ID" value="KAK3758873.1"/>
    <property type="molecule type" value="Genomic_DNA"/>
</dbReference>
<evidence type="ECO:0000313" key="7">
    <source>
        <dbReference type="Proteomes" id="UP001283361"/>
    </source>
</evidence>
<protein>
    <submittedName>
        <fullName evidence="6">Uncharacterized protein</fullName>
    </submittedName>
</protein>
<sequence length="150" mass="17222">MLVTAVGSAFVFDIVSLLAARFLAGFFATGFYSQFTSLRSLLAIFSWFIFGVCDLYMALMAYLLRDWQYLLLVVSWPAACAAVLCWFMPESLRWLIAKNQINKAEQQIQRIAKINGKPIPRGFWQELRRTDERGGQSVLQLFRDVRLVGR</sequence>
<evidence type="ECO:0000256" key="3">
    <source>
        <dbReference type="ARBA" id="ARBA00022989"/>
    </source>
</evidence>
<proteinExistence type="predicted"/>
<keyword evidence="7" id="KW-1185">Reference proteome</keyword>
<feature type="transmembrane region" description="Helical" evidence="5">
    <location>
        <begin position="69"/>
        <end position="88"/>
    </location>
</feature>
<keyword evidence="4 5" id="KW-0472">Membrane</keyword>
<dbReference type="AlphaFoldDB" id="A0AAE0YX43"/>
<feature type="transmembrane region" description="Helical" evidence="5">
    <location>
        <begin position="6"/>
        <end position="29"/>
    </location>
</feature>